<feature type="transmembrane region" description="Helical" evidence="5">
    <location>
        <begin position="155"/>
        <end position="175"/>
    </location>
</feature>
<dbReference type="InterPro" id="IPR013057">
    <property type="entry name" value="AA_transpt_TM"/>
</dbReference>
<gene>
    <name evidence="7" type="ORF">BRAN1462_LOCUS12115</name>
</gene>
<dbReference type="AlphaFoldDB" id="A0A7S2IU93"/>
<feature type="domain" description="Amino acid transporter transmembrane" evidence="6">
    <location>
        <begin position="12"/>
        <end position="421"/>
    </location>
</feature>
<feature type="transmembrane region" description="Helical" evidence="5">
    <location>
        <begin position="401"/>
        <end position="422"/>
    </location>
</feature>
<evidence type="ECO:0000256" key="4">
    <source>
        <dbReference type="ARBA" id="ARBA00023136"/>
    </source>
</evidence>
<evidence type="ECO:0000259" key="6">
    <source>
        <dbReference type="Pfam" id="PF01490"/>
    </source>
</evidence>
<evidence type="ECO:0000313" key="7">
    <source>
        <dbReference type="EMBL" id="CAD9529364.1"/>
    </source>
</evidence>
<name>A0A7S2IU93_9DINO</name>
<keyword evidence="2 5" id="KW-0812">Transmembrane</keyword>
<feature type="transmembrane region" description="Helical" evidence="5">
    <location>
        <begin position="365"/>
        <end position="389"/>
    </location>
</feature>
<evidence type="ECO:0000256" key="1">
    <source>
        <dbReference type="ARBA" id="ARBA00004141"/>
    </source>
</evidence>
<dbReference type="PANTHER" id="PTHR22950">
    <property type="entry name" value="AMINO ACID TRANSPORTER"/>
    <property type="match status" value="1"/>
</dbReference>
<dbReference type="Gene3D" id="1.20.1740.10">
    <property type="entry name" value="Amino acid/polyamine transporter I"/>
    <property type="match status" value="1"/>
</dbReference>
<feature type="transmembrane region" description="Helical" evidence="5">
    <location>
        <begin position="124"/>
        <end position="143"/>
    </location>
</feature>
<evidence type="ECO:0000256" key="3">
    <source>
        <dbReference type="ARBA" id="ARBA00022989"/>
    </source>
</evidence>
<dbReference type="Pfam" id="PF01490">
    <property type="entry name" value="Aa_trans"/>
    <property type="match status" value="1"/>
</dbReference>
<evidence type="ECO:0000256" key="5">
    <source>
        <dbReference type="SAM" id="Phobius"/>
    </source>
</evidence>
<keyword evidence="4 5" id="KW-0472">Membrane</keyword>
<dbReference type="EMBL" id="HBGW01019194">
    <property type="protein sequence ID" value="CAD9529364.1"/>
    <property type="molecule type" value="Transcribed_RNA"/>
</dbReference>
<proteinExistence type="predicted"/>
<feature type="transmembrane region" description="Helical" evidence="5">
    <location>
        <begin position="237"/>
        <end position="259"/>
    </location>
</feature>
<feature type="transmembrane region" description="Helical" evidence="5">
    <location>
        <begin position="96"/>
        <end position="118"/>
    </location>
</feature>
<dbReference type="GO" id="GO:0015179">
    <property type="term" value="F:L-amino acid transmembrane transporter activity"/>
    <property type="evidence" value="ECO:0007669"/>
    <property type="project" value="TreeGrafter"/>
</dbReference>
<evidence type="ECO:0000256" key="2">
    <source>
        <dbReference type="ARBA" id="ARBA00022692"/>
    </source>
</evidence>
<feature type="transmembrane region" description="Helical" evidence="5">
    <location>
        <begin position="195"/>
        <end position="216"/>
    </location>
</feature>
<dbReference type="GO" id="GO:0016020">
    <property type="term" value="C:membrane"/>
    <property type="evidence" value="ECO:0007669"/>
    <property type="project" value="UniProtKB-SubCell"/>
</dbReference>
<feature type="transmembrane region" description="Helical" evidence="5">
    <location>
        <begin position="310"/>
        <end position="330"/>
    </location>
</feature>
<feature type="transmembrane region" description="Helical" evidence="5">
    <location>
        <begin position="342"/>
        <end position="359"/>
    </location>
</feature>
<comment type="subcellular location">
    <subcellularLocation>
        <location evidence="1">Membrane</location>
        <topology evidence="1">Multi-pass membrane protein</topology>
    </subcellularLocation>
</comment>
<reference evidence="7" key="1">
    <citation type="submission" date="2021-01" db="EMBL/GenBank/DDBJ databases">
        <authorList>
            <person name="Corre E."/>
            <person name="Pelletier E."/>
            <person name="Niang G."/>
            <person name="Scheremetjew M."/>
            <person name="Finn R."/>
            <person name="Kale V."/>
            <person name="Holt S."/>
            <person name="Cochrane G."/>
            <person name="Meng A."/>
            <person name="Brown T."/>
            <person name="Cohen L."/>
        </authorList>
    </citation>
    <scope>NUCLEOTIDE SEQUENCE</scope>
    <source>
        <strain evidence="7">RCC3387</strain>
    </source>
</reference>
<feature type="transmembrane region" description="Helical" evidence="5">
    <location>
        <begin position="20"/>
        <end position="37"/>
    </location>
</feature>
<keyword evidence="3 5" id="KW-1133">Transmembrane helix</keyword>
<organism evidence="7">
    <name type="scientific">Zooxanthella nutricula</name>
    <dbReference type="NCBI Taxonomy" id="1333877"/>
    <lineage>
        <taxon>Eukaryota</taxon>
        <taxon>Sar</taxon>
        <taxon>Alveolata</taxon>
        <taxon>Dinophyceae</taxon>
        <taxon>Peridiniales</taxon>
        <taxon>Peridiniales incertae sedis</taxon>
        <taxon>Zooxanthella</taxon>
    </lineage>
</organism>
<accession>A0A7S2IU93</accession>
<feature type="transmembrane region" description="Helical" evidence="5">
    <location>
        <begin position="43"/>
        <end position="65"/>
    </location>
</feature>
<sequence>MVWESGDAAAQGISTTQATISLVIVIVGAGIMALPMLPKQGGINAVFLLTIFAAVAVSEAAGSFYKANWAWNRTQKTQLRTFEDFGVAALGKPGGIIVRCVQIGWYMGACSGFIVLMANMLHGLFGISYLVCVGTLAPLLWFLCMLRNLTAVAKLVPVAVIGALGSAVLIIVSSTKAQHVWMSWSDEDIEKVHSFGIQGFLPLGSVTATLLGAYSVMGSVPPILNEMKKPKGFPTAIKFAIIAAATIYLCVIAFGYWGFGNFIQADIRRSMARFPANATEAFGVPASHWTGESDRLLPAVMSCCVLTNLLISYPLCMMSIFVSIQGLWCAMAACQPGQFRNYMMRSTFVLVTVLIAMAVPNFGVLFAVFASIGGPVQGLFLPILFGALIRKKIGAKGSSPLRWFFHAVILIFGLFGISFGLVDSLGNLLECFGT</sequence>
<protein>
    <recommendedName>
        <fullName evidence="6">Amino acid transporter transmembrane domain-containing protein</fullName>
    </recommendedName>
</protein>